<keyword evidence="6 7" id="KW-0949">S-adenosyl-L-methionine</keyword>
<comment type="similarity">
    <text evidence="2 7">Belongs to the methyltransferase superfamily. L-isoaspartyl/D-aspartyl protein methyltransferase family.</text>
</comment>
<dbReference type="GO" id="GO:0030091">
    <property type="term" value="P:protein repair"/>
    <property type="evidence" value="ECO:0007669"/>
    <property type="project" value="UniProtKB-UniRule"/>
</dbReference>
<dbReference type="AlphaFoldDB" id="A0A9X3XI53"/>
<proteinExistence type="inferred from homology"/>
<dbReference type="HAMAP" id="MF_00090">
    <property type="entry name" value="PIMT"/>
    <property type="match status" value="1"/>
</dbReference>
<dbReference type="PANTHER" id="PTHR11579:SF0">
    <property type="entry name" value="PROTEIN-L-ISOASPARTATE(D-ASPARTATE) O-METHYLTRANSFERASE"/>
    <property type="match status" value="1"/>
</dbReference>
<dbReference type="CDD" id="cd02440">
    <property type="entry name" value="AdoMet_MTases"/>
    <property type="match status" value="1"/>
</dbReference>
<comment type="subcellular location">
    <subcellularLocation>
        <location evidence="1 7">Cytoplasm</location>
    </subcellularLocation>
</comment>
<accession>A0A9X3XI53</accession>
<feature type="region of interest" description="Disordered" evidence="8">
    <location>
        <begin position="18"/>
        <end position="47"/>
    </location>
</feature>
<dbReference type="EC" id="2.1.1.77" evidence="7"/>
<dbReference type="InterPro" id="IPR000682">
    <property type="entry name" value="PCMT"/>
</dbReference>
<dbReference type="PANTHER" id="PTHR11579">
    <property type="entry name" value="PROTEIN-L-ISOASPARTATE O-METHYLTRANSFERASE"/>
    <property type="match status" value="1"/>
</dbReference>
<organism evidence="9 10">
    <name type="scientific">Polyangium jinanense</name>
    <dbReference type="NCBI Taxonomy" id="2829994"/>
    <lineage>
        <taxon>Bacteria</taxon>
        <taxon>Pseudomonadati</taxon>
        <taxon>Myxococcota</taxon>
        <taxon>Polyangia</taxon>
        <taxon>Polyangiales</taxon>
        <taxon>Polyangiaceae</taxon>
        <taxon>Polyangium</taxon>
    </lineage>
</organism>
<evidence type="ECO:0000313" key="9">
    <source>
        <dbReference type="EMBL" id="MDC3988616.1"/>
    </source>
</evidence>
<protein>
    <recommendedName>
        <fullName evidence="7">Protein-L-isoaspartate O-methyltransferase</fullName>
        <ecNumber evidence="7">2.1.1.77</ecNumber>
    </recommendedName>
    <alternativeName>
        <fullName evidence="7">L-isoaspartyl protein carboxyl methyltransferase</fullName>
    </alternativeName>
    <alternativeName>
        <fullName evidence="7">Protein L-isoaspartyl methyltransferase</fullName>
    </alternativeName>
    <alternativeName>
        <fullName evidence="7">Protein-beta-aspartate methyltransferase</fullName>
        <shortName evidence="7">PIMT</shortName>
    </alternativeName>
</protein>
<evidence type="ECO:0000256" key="2">
    <source>
        <dbReference type="ARBA" id="ARBA00005369"/>
    </source>
</evidence>
<reference evidence="9 10" key="1">
    <citation type="submission" date="2021-04" db="EMBL/GenBank/DDBJ databases">
        <title>Genome analysis of Polyangium sp.</title>
        <authorList>
            <person name="Li Y."/>
            <person name="Wang J."/>
        </authorList>
    </citation>
    <scope>NUCLEOTIDE SEQUENCE [LARGE SCALE GENOMIC DNA]</scope>
    <source>
        <strain evidence="9 10">SDU14</strain>
    </source>
</reference>
<keyword evidence="3 7" id="KW-0963">Cytoplasm</keyword>
<keyword evidence="10" id="KW-1185">Reference proteome</keyword>
<dbReference type="GO" id="GO:0005737">
    <property type="term" value="C:cytoplasm"/>
    <property type="evidence" value="ECO:0007669"/>
    <property type="project" value="UniProtKB-SubCell"/>
</dbReference>
<dbReference type="NCBIfam" id="TIGR00080">
    <property type="entry name" value="pimt"/>
    <property type="match status" value="1"/>
</dbReference>
<dbReference type="SUPFAM" id="SSF53335">
    <property type="entry name" value="S-adenosyl-L-methionine-dependent methyltransferases"/>
    <property type="match status" value="1"/>
</dbReference>
<dbReference type="Proteomes" id="UP001151081">
    <property type="component" value="Unassembled WGS sequence"/>
</dbReference>
<dbReference type="NCBIfam" id="NF001453">
    <property type="entry name" value="PRK00312.1"/>
    <property type="match status" value="1"/>
</dbReference>
<dbReference type="Pfam" id="PF01135">
    <property type="entry name" value="PCMT"/>
    <property type="match status" value="1"/>
</dbReference>
<dbReference type="GO" id="GO:0004719">
    <property type="term" value="F:protein-L-isoaspartate (D-aspartate) O-methyltransferase activity"/>
    <property type="evidence" value="ECO:0007669"/>
    <property type="project" value="UniProtKB-UniRule"/>
</dbReference>
<evidence type="ECO:0000256" key="1">
    <source>
        <dbReference type="ARBA" id="ARBA00004496"/>
    </source>
</evidence>
<evidence type="ECO:0000256" key="4">
    <source>
        <dbReference type="ARBA" id="ARBA00022603"/>
    </source>
</evidence>
<keyword evidence="5 7" id="KW-0808">Transferase</keyword>
<dbReference type="FunFam" id="3.40.50.150:FF:000010">
    <property type="entry name" value="Protein-L-isoaspartate O-methyltransferase"/>
    <property type="match status" value="1"/>
</dbReference>
<evidence type="ECO:0000256" key="8">
    <source>
        <dbReference type="SAM" id="MobiDB-lite"/>
    </source>
</evidence>
<dbReference type="EMBL" id="JAGTJJ010000078">
    <property type="protein sequence ID" value="MDC3988616.1"/>
    <property type="molecule type" value="Genomic_DNA"/>
</dbReference>
<comment type="caution">
    <text evidence="9">The sequence shown here is derived from an EMBL/GenBank/DDBJ whole genome shotgun (WGS) entry which is preliminary data.</text>
</comment>
<evidence type="ECO:0000256" key="3">
    <source>
        <dbReference type="ARBA" id="ARBA00022490"/>
    </source>
</evidence>
<evidence type="ECO:0000256" key="7">
    <source>
        <dbReference type="HAMAP-Rule" id="MF_00090"/>
    </source>
</evidence>
<dbReference type="Gene3D" id="3.40.50.150">
    <property type="entry name" value="Vaccinia Virus protein VP39"/>
    <property type="match status" value="1"/>
</dbReference>
<gene>
    <name evidence="7" type="primary">pcm</name>
    <name evidence="9" type="ORF">KEG57_49580</name>
</gene>
<dbReference type="GO" id="GO:0032259">
    <property type="term" value="P:methylation"/>
    <property type="evidence" value="ECO:0007669"/>
    <property type="project" value="UniProtKB-KW"/>
</dbReference>
<dbReference type="PROSITE" id="PS01279">
    <property type="entry name" value="PCMT"/>
    <property type="match status" value="1"/>
</dbReference>
<name>A0A9X3XI53_9BACT</name>
<keyword evidence="4 7" id="KW-0489">Methyltransferase</keyword>
<dbReference type="InterPro" id="IPR029063">
    <property type="entry name" value="SAM-dependent_MTases_sf"/>
</dbReference>
<comment type="catalytic activity">
    <reaction evidence="7">
        <text>[protein]-L-isoaspartate + S-adenosyl-L-methionine = [protein]-L-isoaspartate alpha-methyl ester + S-adenosyl-L-homocysteine</text>
        <dbReference type="Rhea" id="RHEA:12705"/>
        <dbReference type="Rhea" id="RHEA-COMP:12143"/>
        <dbReference type="Rhea" id="RHEA-COMP:12144"/>
        <dbReference type="ChEBI" id="CHEBI:57856"/>
        <dbReference type="ChEBI" id="CHEBI:59789"/>
        <dbReference type="ChEBI" id="CHEBI:90596"/>
        <dbReference type="ChEBI" id="CHEBI:90598"/>
        <dbReference type="EC" id="2.1.1.77"/>
    </reaction>
</comment>
<feature type="active site" evidence="7">
    <location>
        <position position="113"/>
    </location>
</feature>
<evidence type="ECO:0000313" key="10">
    <source>
        <dbReference type="Proteomes" id="UP001151081"/>
    </source>
</evidence>
<sequence>MGRLCWCCLLLALPSCGPSSTPPAPDDEPPDALVESVAAPPPAVRDDTAEARTLREDLVREIRRSPPWSGATWDGRVLGALQATPRHLFVPDAPIALAYEDRPQPIGHGQTISQPTVVAIMTNALELRGTERVLEIGTGSGYQAAVLALLSRRVFTIELVAPLGEVARERLEKLGYSNVEVRIGDGYAGWPEQAPFDRILITAAPPEIPRALLDQLAEGGILVAPVGGEDEPQELVRLTKRSGRIAKENLALVRFVPMVPGNAKPNP</sequence>
<comment type="function">
    <text evidence="7">Catalyzes the methyl esterification of L-isoaspartyl residues in peptides and proteins that result from spontaneous decomposition of normal L-aspartyl and L-asparaginyl residues. It plays a role in the repair and/or degradation of damaged proteins.</text>
</comment>
<evidence type="ECO:0000256" key="6">
    <source>
        <dbReference type="ARBA" id="ARBA00022691"/>
    </source>
</evidence>
<evidence type="ECO:0000256" key="5">
    <source>
        <dbReference type="ARBA" id="ARBA00022679"/>
    </source>
</evidence>